<dbReference type="AlphaFoldDB" id="A0A0J7K3W5"/>
<dbReference type="Gene3D" id="1.20.1250.20">
    <property type="entry name" value="MFS general substrate transporter like domains"/>
    <property type="match status" value="1"/>
</dbReference>
<proteinExistence type="inferred from homology"/>
<feature type="transmembrane region" description="Helical" evidence="2">
    <location>
        <begin position="177"/>
        <end position="201"/>
    </location>
</feature>
<dbReference type="PANTHER" id="PTHR11328">
    <property type="entry name" value="MAJOR FACILITATOR SUPERFAMILY DOMAIN-CONTAINING PROTEIN"/>
    <property type="match status" value="1"/>
</dbReference>
<keyword evidence="2" id="KW-0472">Membrane</keyword>
<protein>
    <submittedName>
        <fullName evidence="3">Major facilitator superfamily domain-containing protein 12-like protein</fullName>
    </submittedName>
</protein>
<dbReference type="GO" id="GO:0005886">
    <property type="term" value="C:plasma membrane"/>
    <property type="evidence" value="ECO:0007669"/>
    <property type="project" value="TreeGrafter"/>
</dbReference>
<feature type="transmembrane region" description="Helical" evidence="2">
    <location>
        <begin position="116"/>
        <end position="140"/>
    </location>
</feature>
<feature type="transmembrane region" description="Helical" evidence="2">
    <location>
        <begin position="90"/>
        <end position="110"/>
    </location>
</feature>
<organism evidence="3 4">
    <name type="scientific">Lasius niger</name>
    <name type="common">Black garden ant</name>
    <dbReference type="NCBI Taxonomy" id="67767"/>
    <lineage>
        <taxon>Eukaryota</taxon>
        <taxon>Metazoa</taxon>
        <taxon>Ecdysozoa</taxon>
        <taxon>Arthropoda</taxon>
        <taxon>Hexapoda</taxon>
        <taxon>Insecta</taxon>
        <taxon>Pterygota</taxon>
        <taxon>Neoptera</taxon>
        <taxon>Endopterygota</taxon>
        <taxon>Hymenoptera</taxon>
        <taxon>Apocrita</taxon>
        <taxon>Aculeata</taxon>
        <taxon>Formicoidea</taxon>
        <taxon>Formicidae</taxon>
        <taxon>Formicinae</taxon>
        <taxon>Lasius</taxon>
        <taxon>Lasius</taxon>
    </lineage>
</organism>
<dbReference type="EMBL" id="LBMM01014896">
    <property type="protein sequence ID" value="KMQ85004.1"/>
    <property type="molecule type" value="Genomic_DNA"/>
</dbReference>
<dbReference type="Proteomes" id="UP000036403">
    <property type="component" value="Unassembled WGS sequence"/>
</dbReference>
<accession>A0A0J7K3W5</accession>
<gene>
    <name evidence="3" type="ORF">RF55_16742</name>
</gene>
<name>A0A0J7K3W5_LASNI</name>
<dbReference type="PANTHER" id="PTHR11328:SF28">
    <property type="entry name" value="MAJOR FACILITATOR SUPERFAMILY DOMAIN-CONTAINING PROTEIN 12"/>
    <property type="match status" value="1"/>
</dbReference>
<feature type="transmembrane region" description="Helical" evidence="2">
    <location>
        <begin position="56"/>
        <end position="78"/>
    </location>
</feature>
<feature type="transmembrane region" description="Helical" evidence="2">
    <location>
        <begin position="213"/>
        <end position="232"/>
    </location>
</feature>
<dbReference type="GO" id="GO:0008643">
    <property type="term" value="P:carbohydrate transport"/>
    <property type="evidence" value="ECO:0007669"/>
    <property type="project" value="InterPro"/>
</dbReference>
<dbReference type="STRING" id="67767.A0A0J7K3W5"/>
<evidence type="ECO:0000256" key="2">
    <source>
        <dbReference type="SAM" id="Phobius"/>
    </source>
</evidence>
<dbReference type="InterPro" id="IPR039672">
    <property type="entry name" value="MFS_2"/>
</dbReference>
<keyword evidence="2" id="KW-1133">Transmembrane helix</keyword>
<sequence length="246" mass="27057">MDNTNERTRLVENGMIAMSTKLAYALGHVFNDLAAAMWFSYTLIYLQRVALLEPVVAGALLLLGQIIDAIATPVFGFLIDHYCKKKIWHVFGSAMVTLSFPVIFGGFANSSATTAMFLYNIVLVLTTLGLTATVCFHIFLKANLLERATSPKANIEEPIGSSDNSSNRRISWTGITILLRVAMLYVASRLFITLSTVYLPLYIEETEIGGKQALATVPLVSYVSSFVAALLLKYINRSCGTKHCKQ</sequence>
<comment type="caution">
    <text evidence="3">The sequence shown here is derived from an EMBL/GenBank/DDBJ whole genome shotgun (WGS) entry which is preliminary data.</text>
</comment>
<reference evidence="3 4" key="1">
    <citation type="submission" date="2015-04" db="EMBL/GenBank/DDBJ databases">
        <title>Lasius niger genome sequencing.</title>
        <authorList>
            <person name="Konorov E.A."/>
            <person name="Nikitin M.A."/>
            <person name="Kirill M.V."/>
            <person name="Chang P."/>
        </authorList>
    </citation>
    <scope>NUCLEOTIDE SEQUENCE [LARGE SCALE GENOMIC DNA]</scope>
    <source>
        <tissue evidence="3">Whole</tissue>
    </source>
</reference>
<dbReference type="PaxDb" id="67767-A0A0J7K3W5"/>
<evidence type="ECO:0000313" key="4">
    <source>
        <dbReference type="Proteomes" id="UP000036403"/>
    </source>
</evidence>
<dbReference type="SUPFAM" id="SSF103473">
    <property type="entry name" value="MFS general substrate transporter"/>
    <property type="match status" value="1"/>
</dbReference>
<dbReference type="GO" id="GO:0015293">
    <property type="term" value="F:symporter activity"/>
    <property type="evidence" value="ECO:0007669"/>
    <property type="project" value="InterPro"/>
</dbReference>
<feature type="transmembrane region" description="Helical" evidence="2">
    <location>
        <begin position="21"/>
        <end position="44"/>
    </location>
</feature>
<dbReference type="OrthoDB" id="1730117at2759"/>
<keyword evidence="4" id="KW-1185">Reference proteome</keyword>
<evidence type="ECO:0000256" key="1">
    <source>
        <dbReference type="ARBA" id="ARBA00008335"/>
    </source>
</evidence>
<dbReference type="InterPro" id="IPR036259">
    <property type="entry name" value="MFS_trans_sf"/>
</dbReference>
<keyword evidence="2" id="KW-0812">Transmembrane</keyword>
<comment type="similarity">
    <text evidence="1">Belongs to the major facilitator superfamily.</text>
</comment>
<evidence type="ECO:0000313" key="3">
    <source>
        <dbReference type="EMBL" id="KMQ85004.1"/>
    </source>
</evidence>